<feature type="region of interest" description="Disordered" evidence="1">
    <location>
        <begin position="423"/>
        <end position="470"/>
    </location>
</feature>
<feature type="compositionally biased region" description="Basic residues" evidence="1">
    <location>
        <begin position="162"/>
        <end position="173"/>
    </location>
</feature>
<evidence type="ECO:0000313" key="3">
    <source>
        <dbReference type="Proteomes" id="UP001159363"/>
    </source>
</evidence>
<gene>
    <name evidence="2" type="ORF">PR048_033353</name>
</gene>
<sequence>MVSGNTETNRIDVPAVVYTATQRDMIDCISLCAIKEILLGKYQCGSPLVDDRPIMIAVKYRVVSGMVWTNRTMVSSRTDTNRTGVLAVVDIDDSLLIRLECQNETAKFSGSLLVECRCEKTFSCSIGQLELGNLNTLRLRFAGRHQRCVRWRRGALTSASGPRRRSANQRGRSRAPIEAGMTTPNVTCEPASVPRSRPAYTARKGGWVVSLPVSHQGDPGSIPGRVPPDFSHLGIVLDDVVVRRWFSRVICLLVSANVNFHGVTETEQLARSPPTKANRVRSPAGSPDFRQWESCRTMPLVGRFSRGSPVSPATSSALKISLLRAAKNYLHRHDRYVRAFYVRVLSFYAPAPRSVCFVSRTATAVERDILRASRTHGFYDTPPMTDGPTVYSLKVKPHRRGPQKLCRAPARFGRLLTSKSWRADAGKAGGERSSAGMQEQKKGDPRENPPSNDIVRHDSRMREFWATPPP</sequence>
<name>A0ABQ9G476_9NEOP</name>
<comment type="caution">
    <text evidence="2">The sequence shown here is derived from an EMBL/GenBank/DDBJ whole genome shotgun (WGS) entry which is preliminary data.</text>
</comment>
<organism evidence="2 3">
    <name type="scientific">Dryococelus australis</name>
    <dbReference type="NCBI Taxonomy" id="614101"/>
    <lineage>
        <taxon>Eukaryota</taxon>
        <taxon>Metazoa</taxon>
        <taxon>Ecdysozoa</taxon>
        <taxon>Arthropoda</taxon>
        <taxon>Hexapoda</taxon>
        <taxon>Insecta</taxon>
        <taxon>Pterygota</taxon>
        <taxon>Neoptera</taxon>
        <taxon>Polyneoptera</taxon>
        <taxon>Phasmatodea</taxon>
        <taxon>Verophasmatodea</taxon>
        <taxon>Anareolatae</taxon>
        <taxon>Phasmatidae</taxon>
        <taxon>Eurycanthinae</taxon>
        <taxon>Dryococelus</taxon>
    </lineage>
</organism>
<protein>
    <submittedName>
        <fullName evidence="2">Uncharacterized protein</fullName>
    </submittedName>
</protein>
<accession>A0ABQ9G476</accession>
<evidence type="ECO:0000256" key="1">
    <source>
        <dbReference type="SAM" id="MobiDB-lite"/>
    </source>
</evidence>
<dbReference type="Proteomes" id="UP001159363">
    <property type="component" value="Chromosome 16"/>
</dbReference>
<proteinExistence type="predicted"/>
<reference evidence="2 3" key="1">
    <citation type="submission" date="2023-02" db="EMBL/GenBank/DDBJ databases">
        <title>LHISI_Scaffold_Assembly.</title>
        <authorList>
            <person name="Stuart O.P."/>
            <person name="Cleave R."/>
            <person name="Magrath M.J.L."/>
            <person name="Mikheyev A.S."/>
        </authorList>
    </citation>
    <scope>NUCLEOTIDE SEQUENCE [LARGE SCALE GENOMIC DNA]</scope>
    <source>
        <strain evidence="2">Daus_M_001</strain>
        <tissue evidence="2">Leg muscle</tissue>
    </source>
</reference>
<feature type="region of interest" description="Disordered" evidence="1">
    <location>
        <begin position="159"/>
        <end position="194"/>
    </location>
</feature>
<keyword evidence="3" id="KW-1185">Reference proteome</keyword>
<dbReference type="EMBL" id="JARBHB010000017">
    <property type="protein sequence ID" value="KAJ8865831.1"/>
    <property type="molecule type" value="Genomic_DNA"/>
</dbReference>
<feature type="compositionally biased region" description="Basic and acidic residues" evidence="1">
    <location>
        <begin position="454"/>
        <end position="463"/>
    </location>
</feature>
<evidence type="ECO:0000313" key="2">
    <source>
        <dbReference type="EMBL" id="KAJ8865831.1"/>
    </source>
</evidence>